<accession>A0A6G5RM94</accession>
<name>A0A6G5RM94_9ACTN</name>
<dbReference type="AlphaFoldDB" id="A0A6G5RM94"/>
<reference evidence="1 2" key="1">
    <citation type="submission" date="2017-06" db="EMBL/GenBank/DDBJ databases">
        <title>Complete Genome Sequence of Streptomyces hawaiiensis NRRL 15010 and insights into acyldepsipeptides biosynthesis.</title>
        <authorList>
            <person name="Mariita R.M."/>
            <person name="Sello J.K."/>
        </authorList>
    </citation>
    <scope>NUCLEOTIDE SEQUENCE [LARGE SCALE GENOMIC DNA]</scope>
    <source>
        <strain evidence="1 2">ATCC 12236</strain>
    </source>
</reference>
<protein>
    <submittedName>
        <fullName evidence="1">Uncharacterized protein</fullName>
    </submittedName>
</protein>
<dbReference type="RefSeq" id="WP_175435659.1">
    <property type="nucleotide sequence ID" value="NZ_CP021978.1"/>
</dbReference>
<dbReference type="KEGG" id="shaw:CEB94_33610"/>
<evidence type="ECO:0000313" key="1">
    <source>
        <dbReference type="EMBL" id="QCD59193.1"/>
    </source>
</evidence>
<dbReference type="EMBL" id="CP021978">
    <property type="protein sequence ID" value="QCD59193.1"/>
    <property type="molecule type" value="Genomic_DNA"/>
</dbReference>
<proteinExistence type="predicted"/>
<gene>
    <name evidence="1" type="ORF">CEB94_33610</name>
</gene>
<evidence type="ECO:0000313" key="2">
    <source>
        <dbReference type="Proteomes" id="UP000495940"/>
    </source>
</evidence>
<organism evidence="1 2">
    <name type="scientific">Streptomyces hawaiiensis</name>
    <dbReference type="NCBI Taxonomy" id="67305"/>
    <lineage>
        <taxon>Bacteria</taxon>
        <taxon>Bacillati</taxon>
        <taxon>Actinomycetota</taxon>
        <taxon>Actinomycetes</taxon>
        <taxon>Kitasatosporales</taxon>
        <taxon>Streptomycetaceae</taxon>
        <taxon>Streptomyces</taxon>
    </lineage>
</organism>
<dbReference type="Proteomes" id="UP000495940">
    <property type="component" value="Chromosome"/>
</dbReference>
<sequence length="161" mass="17821">MSWVSPLSALLGVLLGAGATALGDRRRWRRESVTRLLELRTELYAEYLVAMEDTGRDLLRVLRTTAGEERETAAEVAFADFNLGGTRQRIHVLAPLDVVRAADEIFRALRRARDYVAAADPQDTPGLLAMKDEVGSLRDRFQDAVRHDVRGLLSGSASWSA</sequence>
<keyword evidence="2" id="KW-1185">Reference proteome</keyword>